<proteinExistence type="predicted"/>
<dbReference type="PROSITE" id="PS50268">
    <property type="entry name" value="CADHERIN_2"/>
    <property type="match status" value="4"/>
</dbReference>
<feature type="domain" description="Cadherin" evidence="4">
    <location>
        <begin position="338"/>
        <end position="431"/>
    </location>
</feature>
<dbReference type="InterPro" id="IPR002126">
    <property type="entry name" value="Cadherin-like_dom"/>
</dbReference>
<accession>A0A915HM40</accession>
<feature type="domain" description="Cadherin" evidence="4">
    <location>
        <begin position="434"/>
        <end position="535"/>
    </location>
</feature>
<keyword evidence="3" id="KW-0106">Calcium</keyword>
<dbReference type="CDD" id="cd11304">
    <property type="entry name" value="Cadherin_repeat"/>
    <property type="match status" value="4"/>
</dbReference>
<dbReference type="GO" id="GO:0005509">
    <property type="term" value="F:calcium ion binding"/>
    <property type="evidence" value="ECO:0007669"/>
    <property type="project" value="UniProtKB-UniRule"/>
</dbReference>
<dbReference type="SMART" id="SM00112">
    <property type="entry name" value="CA"/>
    <property type="match status" value="3"/>
</dbReference>
<name>A0A915HM40_ROMCU</name>
<feature type="domain" description="Cadherin" evidence="4">
    <location>
        <begin position="603"/>
        <end position="705"/>
    </location>
</feature>
<dbReference type="SUPFAM" id="SSF49313">
    <property type="entry name" value="Cadherin-like"/>
    <property type="match status" value="5"/>
</dbReference>
<dbReference type="PANTHER" id="PTHR24026:SF126">
    <property type="entry name" value="PROTOCADHERIN FAT 4"/>
    <property type="match status" value="1"/>
</dbReference>
<evidence type="ECO:0000256" key="1">
    <source>
        <dbReference type="ARBA" id="ARBA00022692"/>
    </source>
</evidence>
<evidence type="ECO:0000256" key="2">
    <source>
        <dbReference type="ARBA" id="ARBA00022989"/>
    </source>
</evidence>
<dbReference type="Proteomes" id="UP000887565">
    <property type="component" value="Unplaced"/>
</dbReference>
<dbReference type="AlphaFoldDB" id="A0A915HM40"/>
<evidence type="ECO:0000313" key="5">
    <source>
        <dbReference type="Proteomes" id="UP000887565"/>
    </source>
</evidence>
<dbReference type="Pfam" id="PF00028">
    <property type="entry name" value="Cadherin"/>
    <property type="match status" value="1"/>
</dbReference>
<sequence length="876" mass="99318">MAWTDALTVVDRIQKKEKHKNRMIEYYSLTQANKSERMESKQIFDFYYEPEGAELLMDSFRSKLADYYQSKPNYPSKFTLAYLTLHILCNNNTYPISILKIKSINRFAPIFYHTPYVMKIPESGNIDDTFSIERIQNIVHAVQNISYFSHGQEKYSIWSPNQLPHDKPTDVNLKPRKKFTILKINIQDVDDLPPLFEQKEYFGQLNGNDFGRTIVTVKAFDGDKTLNATIRYKVFTESLPFEVDSITGEAEQLKDPTKFSVVLVKIKDVDFPSRKNKLCLRSRWGISHDSLINENDLKFKADNVLNEQTTYREMDQAKRVLNDLLPLINTTSKIFEFERFVYEVSIHENTPIGSDVVKVRAKVKDDIYNGSPSSADFVIDEDSGMIKLASNLNMKELPSYVLVVRATEHSTGLTCFTVLWINVLDHAEPRLIFDPIPDRIYISQSKPVNTTIFTLKAYKIGQENDSNTRKFAYSVNDANHFFAIGDQSGKIIVGTALLAGEYKITVTAVDEATLLSLSHDMIISVLNDSSLYPVFDQLTYELDLYENDTQTKILNFGNPRVKNGNVVYEMMPSIVPGITIDREKVILNDKEEITKFAFNLSFISPLFRATLPENSPVGTVLNLTLSISGTKEEYKNITYSLDENPFFSIEQSGALYLINSIDLETLEPSLNGVISLTAHVKSAQSGDSAIVQVKILDEDEYSPSFPQETYEFTVDKNAAPSSNLFTVAASDADFNDHSLHYEIDPQIPYFSVNAQGVFMRTNLSLPQAAANTFNFKLIARDQGNKTASTSVVVKFSKSAAPFRSSPYVWSITSDQENPTFDMKIPKDGKPLVSIIHGNEDNHFVIDQLVQEDDIKLEVDIKPEDISPLIRVPETFI</sequence>
<evidence type="ECO:0000256" key="3">
    <source>
        <dbReference type="PROSITE-ProRule" id="PRU00043"/>
    </source>
</evidence>
<protein>
    <submittedName>
        <fullName evidence="6">Cadherin domain-containing protein</fullName>
    </submittedName>
</protein>
<dbReference type="WBParaSite" id="nRc.2.0.1.t02744-RA">
    <property type="protein sequence ID" value="nRc.2.0.1.t02744-RA"/>
    <property type="gene ID" value="nRc.2.0.1.g02744"/>
</dbReference>
<organism evidence="5 6">
    <name type="scientific">Romanomermis culicivorax</name>
    <name type="common">Nematode worm</name>
    <dbReference type="NCBI Taxonomy" id="13658"/>
    <lineage>
        <taxon>Eukaryota</taxon>
        <taxon>Metazoa</taxon>
        <taxon>Ecdysozoa</taxon>
        <taxon>Nematoda</taxon>
        <taxon>Enoplea</taxon>
        <taxon>Dorylaimia</taxon>
        <taxon>Mermithida</taxon>
        <taxon>Mermithoidea</taxon>
        <taxon>Mermithidae</taxon>
        <taxon>Romanomermis</taxon>
    </lineage>
</organism>
<dbReference type="PANTHER" id="PTHR24026">
    <property type="entry name" value="FAT ATYPICAL CADHERIN-RELATED"/>
    <property type="match status" value="1"/>
</dbReference>
<feature type="domain" description="Cadherin" evidence="4">
    <location>
        <begin position="706"/>
        <end position="808"/>
    </location>
</feature>
<reference evidence="6" key="1">
    <citation type="submission" date="2022-11" db="UniProtKB">
        <authorList>
            <consortium name="WormBaseParasite"/>
        </authorList>
    </citation>
    <scope>IDENTIFICATION</scope>
</reference>
<keyword evidence="5" id="KW-1185">Reference proteome</keyword>
<keyword evidence="2" id="KW-1133">Transmembrane helix</keyword>
<keyword evidence="2" id="KW-0472">Membrane</keyword>
<dbReference type="InterPro" id="IPR015919">
    <property type="entry name" value="Cadherin-like_sf"/>
</dbReference>
<dbReference type="PRINTS" id="PR00205">
    <property type="entry name" value="CADHERIN"/>
</dbReference>
<dbReference type="GO" id="GO:0005886">
    <property type="term" value="C:plasma membrane"/>
    <property type="evidence" value="ECO:0007669"/>
    <property type="project" value="UniProtKB-SubCell"/>
</dbReference>
<keyword evidence="1" id="KW-0812">Transmembrane</keyword>
<dbReference type="Gene3D" id="2.60.40.60">
    <property type="entry name" value="Cadherins"/>
    <property type="match status" value="5"/>
</dbReference>
<evidence type="ECO:0000313" key="6">
    <source>
        <dbReference type="WBParaSite" id="nRc.2.0.1.t02744-RA"/>
    </source>
</evidence>
<evidence type="ECO:0000259" key="4">
    <source>
        <dbReference type="PROSITE" id="PS50268"/>
    </source>
</evidence>
<dbReference type="GO" id="GO:0007156">
    <property type="term" value="P:homophilic cell adhesion via plasma membrane adhesion molecules"/>
    <property type="evidence" value="ECO:0007669"/>
    <property type="project" value="InterPro"/>
</dbReference>